<evidence type="ECO:0000256" key="2">
    <source>
        <dbReference type="ARBA" id="ARBA00022801"/>
    </source>
</evidence>
<dbReference type="Pfam" id="PF05343">
    <property type="entry name" value="Peptidase_M42"/>
    <property type="match status" value="1"/>
</dbReference>
<evidence type="ECO:0000313" key="3">
    <source>
        <dbReference type="EMBL" id="GAG18071.1"/>
    </source>
</evidence>
<protein>
    <recommendedName>
        <fullName evidence="4">M42 family peptidase</fullName>
    </recommendedName>
</protein>
<organism evidence="3">
    <name type="scientific">marine sediment metagenome</name>
    <dbReference type="NCBI Taxonomy" id="412755"/>
    <lineage>
        <taxon>unclassified sequences</taxon>
        <taxon>metagenomes</taxon>
        <taxon>ecological metagenomes</taxon>
    </lineage>
</organism>
<dbReference type="EMBL" id="BARS01032752">
    <property type="protein sequence ID" value="GAG18071.1"/>
    <property type="molecule type" value="Genomic_DNA"/>
</dbReference>
<sequence>SRAGMATGLISVPLRYMHTPCEMLSLPDVDNTCKLLASFIEKIGPKTDFIPR</sequence>
<feature type="non-terminal residue" evidence="3">
    <location>
        <position position="1"/>
    </location>
</feature>
<dbReference type="AlphaFoldDB" id="X0WZB3"/>
<dbReference type="Gene3D" id="3.40.630.10">
    <property type="entry name" value="Zn peptidases"/>
    <property type="match status" value="1"/>
</dbReference>
<dbReference type="SUPFAM" id="SSF53187">
    <property type="entry name" value="Zn-dependent exopeptidases"/>
    <property type="match status" value="1"/>
</dbReference>
<reference evidence="3" key="1">
    <citation type="journal article" date="2014" name="Front. Microbiol.">
        <title>High frequency of phylogenetically diverse reductive dehalogenase-homologous genes in deep subseafloor sedimentary metagenomes.</title>
        <authorList>
            <person name="Kawai M."/>
            <person name="Futagami T."/>
            <person name="Toyoda A."/>
            <person name="Takaki Y."/>
            <person name="Nishi S."/>
            <person name="Hori S."/>
            <person name="Arai W."/>
            <person name="Tsubouchi T."/>
            <person name="Morono Y."/>
            <person name="Uchiyama I."/>
            <person name="Ito T."/>
            <person name="Fujiyama A."/>
            <person name="Inagaki F."/>
            <person name="Takami H."/>
        </authorList>
    </citation>
    <scope>NUCLEOTIDE SEQUENCE</scope>
    <source>
        <strain evidence="3">Expedition CK06-06</strain>
    </source>
</reference>
<evidence type="ECO:0000256" key="1">
    <source>
        <dbReference type="ARBA" id="ARBA00022723"/>
    </source>
</evidence>
<accession>X0WZB3</accession>
<dbReference type="InterPro" id="IPR008007">
    <property type="entry name" value="Peptidase_M42"/>
</dbReference>
<comment type="caution">
    <text evidence="3">The sequence shown here is derived from an EMBL/GenBank/DDBJ whole genome shotgun (WGS) entry which is preliminary data.</text>
</comment>
<name>X0WZB3_9ZZZZ</name>
<keyword evidence="2" id="KW-0378">Hydrolase</keyword>
<proteinExistence type="predicted"/>
<keyword evidence="1" id="KW-0479">Metal-binding</keyword>
<evidence type="ECO:0008006" key="4">
    <source>
        <dbReference type="Google" id="ProtNLM"/>
    </source>
</evidence>
<dbReference type="GO" id="GO:0016787">
    <property type="term" value="F:hydrolase activity"/>
    <property type="evidence" value="ECO:0007669"/>
    <property type="project" value="UniProtKB-KW"/>
</dbReference>
<dbReference type="GO" id="GO:0046872">
    <property type="term" value="F:metal ion binding"/>
    <property type="evidence" value="ECO:0007669"/>
    <property type="project" value="UniProtKB-KW"/>
</dbReference>
<gene>
    <name evidence="3" type="ORF">S01H1_50807</name>
</gene>